<dbReference type="GO" id="GO:0016705">
    <property type="term" value="F:oxidoreductase activity, acting on paired donors, with incorporation or reduction of molecular oxygen"/>
    <property type="evidence" value="ECO:0007669"/>
    <property type="project" value="InterPro"/>
</dbReference>
<comment type="similarity">
    <text evidence="2">Belongs to the cytochrome P450 family.</text>
</comment>
<dbReference type="InterPro" id="IPR036396">
    <property type="entry name" value="Cyt_P450_sf"/>
</dbReference>
<dbReference type="PANTHER" id="PTHR24305">
    <property type="entry name" value="CYTOCHROME P450"/>
    <property type="match status" value="1"/>
</dbReference>
<organism evidence="7 8">
    <name type="scientific">Hymenoscyphus albidus</name>
    <dbReference type="NCBI Taxonomy" id="595503"/>
    <lineage>
        <taxon>Eukaryota</taxon>
        <taxon>Fungi</taxon>
        <taxon>Dikarya</taxon>
        <taxon>Ascomycota</taxon>
        <taxon>Pezizomycotina</taxon>
        <taxon>Leotiomycetes</taxon>
        <taxon>Helotiales</taxon>
        <taxon>Helotiaceae</taxon>
        <taxon>Hymenoscyphus</taxon>
    </lineage>
</organism>
<evidence type="ECO:0000256" key="3">
    <source>
        <dbReference type="ARBA" id="ARBA00022723"/>
    </source>
</evidence>
<dbReference type="GO" id="GO:0005506">
    <property type="term" value="F:iron ion binding"/>
    <property type="evidence" value="ECO:0007669"/>
    <property type="project" value="InterPro"/>
</dbReference>
<dbReference type="InterPro" id="IPR050121">
    <property type="entry name" value="Cytochrome_P450_monoxygenase"/>
</dbReference>
<gene>
    <name evidence="7" type="ORF">HYALB_00009048</name>
</gene>
<dbReference type="SUPFAM" id="SSF48264">
    <property type="entry name" value="Cytochrome P450"/>
    <property type="match status" value="1"/>
</dbReference>
<comment type="caution">
    <text evidence="7">The sequence shown here is derived from an EMBL/GenBank/DDBJ whole genome shotgun (WGS) entry which is preliminary data.</text>
</comment>
<evidence type="ECO:0000256" key="2">
    <source>
        <dbReference type="ARBA" id="ARBA00010617"/>
    </source>
</evidence>
<accession>A0A9N9LIA3</accession>
<evidence type="ECO:0000313" key="8">
    <source>
        <dbReference type="Proteomes" id="UP000701801"/>
    </source>
</evidence>
<protein>
    <submittedName>
        <fullName evidence="7">Uncharacterized protein</fullName>
    </submittedName>
</protein>
<dbReference type="GO" id="GO:0004497">
    <property type="term" value="F:monooxygenase activity"/>
    <property type="evidence" value="ECO:0007669"/>
    <property type="project" value="UniProtKB-KW"/>
</dbReference>
<keyword evidence="6" id="KW-0503">Monooxygenase</keyword>
<comment type="cofactor">
    <cofactor evidence="1">
        <name>heme</name>
        <dbReference type="ChEBI" id="CHEBI:30413"/>
    </cofactor>
</comment>
<dbReference type="EMBL" id="CAJVRM010000107">
    <property type="protein sequence ID" value="CAG8974513.1"/>
    <property type="molecule type" value="Genomic_DNA"/>
</dbReference>
<evidence type="ECO:0000313" key="7">
    <source>
        <dbReference type="EMBL" id="CAG8974513.1"/>
    </source>
</evidence>
<evidence type="ECO:0000256" key="6">
    <source>
        <dbReference type="ARBA" id="ARBA00023033"/>
    </source>
</evidence>
<evidence type="ECO:0000256" key="1">
    <source>
        <dbReference type="ARBA" id="ARBA00001971"/>
    </source>
</evidence>
<dbReference type="PANTHER" id="PTHR24305:SF157">
    <property type="entry name" value="N-ACETYLTRYPTOPHAN 6-HYDROXYLASE IVOC-RELATED"/>
    <property type="match status" value="1"/>
</dbReference>
<keyword evidence="8" id="KW-1185">Reference proteome</keyword>
<dbReference type="OrthoDB" id="3945418at2759"/>
<keyword evidence="5" id="KW-0408">Iron</keyword>
<dbReference type="AlphaFoldDB" id="A0A9N9LIA3"/>
<dbReference type="GO" id="GO:0020037">
    <property type="term" value="F:heme binding"/>
    <property type="evidence" value="ECO:0007669"/>
    <property type="project" value="InterPro"/>
</dbReference>
<dbReference type="Pfam" id="PF00067">
    <property type="entry name" value="p450"/>
    <property type="match status" value="1"/>
</dbReference>
<evidence type="ECO:0000256" key="5">
    <source>
        <dbReference type="ARBA" id="ARBA00023004"/>
    </source>
</evidence>
<sequence length="350" mass="39715">MTILFYRLLLPPLARFPGPRLAAISRWYEAYYDIILGGQYTSKIAELHRRYDKQYGPTIRISPHELHIIDPDFFDTVYIVWMSVGTSITGLMMPLTVFGSVNNAILGHDAHKAHRNAIAPFFSKPNILARENLMIQNVHKLCQHINELFEAKNSFNLGAAISAFTRDNANEFILGKSYNEIQLKDFGVGLSLISGGAGSFWRIKKHVRWFGPASNSIPVGWMMKVADDGTKSFFRYLEQSEQDTRSALDAASSSKDGKAQKKTERYTMIHQIMDSNLPPDDKTFARVHEEVATVTGAAYETTANTLRLIFYHVYSNDKILQKMRQEFSSFTSSKLLTLKELEHVPYLTAC</sequence>
<dbReference type="Proteomes" id="UP000701801">
    <property type="component" value="Unassembled WGS sequence"/>
</dbReference>
<reference evidence="7" key="1">
    <citation type="submission" date="2021-07" db="EMBL/GenBank/DDBJ databases">
        <authorList>
            <person name="Durling M."/>
        </authorList>
    </citation>
    <scope>NUCLEOTIDE SEQUENCE</scope>
</reference>
<evidence type="ECO:0000256" key="4">
    <source>
        <dbReference type="ARBA" id="ARBA00023002"/>
    </source>
</evidence>
<proteinExistence type="inferred from homology"/>
<dbReference type="Gene3D" id="1.10.630.10">
    <property type="entry name" value="Cytochrome P450"/>
    <property type="match status" value="1"/>
</dbReference>
<keyword evidence="4" id="KW-0560">Oxidoreductase</keyword>
<name>A0A9N9LIA3_9HELO</name>
<dbReference type="InterPro" id="IPR001128">
    <property type="entry name" value="Cyt_P450"/>
</dbReference>
<keyword evidence="3" id="KW-0479">Metal-binding</keyword>